<dbReference type="STRING" id="1572751.PK98_14450"/>
<evidence type="ECO:0000313" key="2">
    <source>
        <dbReference type="EMBL" id="KHL24198.1"/>
    </source>
</evidence>
<accession>A0A0B2BRQ7</accession>
<dbReference type="AlphaFoldDB" id="A0A0B2BRQ7"/>
<dbReference type="EMBL" id="JTDN01000003">
    <property type="protein sequence ID" value="KHL24198.1"/>
    <property type="molecule type" value="Genomic_DNA"/>
</dbReference>
<dbReference type="InterPro" id="IPR054276">
    <property type="entry name" value="DUF7007"/>
</dbReference>
<dbReference type="OrthoDB" id="5124200at2"/>
<dbReference type="RefSeq" id="WP_039097779.1">
    <property type="nucleotide sequence ID" value="NZ_JTDN01000003.1"/>
</dbReference>
<proteinExistence type="predicted"/>
<evidence type="ECO:0000259" key="1">
    <source>
        <dbReference type="Pfam" id="PF22653"/>
    </source>
</evidence>
<keyword evidence="3" id="KW-1185">Reference proteome</keyword>
<organism evidence="2 3">
    <name type="scientific">Croceibacterium mercuriale</name>
    <dbReference type="NCBI Taxonomy" id="1572751"/>
    <lineage>
        <taxon>Bacteria</taxon>
        <taxon>Pseudomonadati</taxon>
        <taxon>Pseudomonadota</taxon>
        <taxon>Alphaproteobacteria</taxon>
        <taxon>Sphingomonadales</taxon>
        <taxon>Erythrobacteraceae</taxon>
        <taxon>Croceibacterium</taxon>
    </lineage>
</organism>
<dbReference type="Proteomes" id="UP000030988">
    <property type="component" value="Unassembled WGS sequence"/>
</dbReference>
<feature type="domain" description="DUF7007" evidence="1">
    <location>
        <begin position="9"/>
        <end position="127"/>
    </location>
</feature>
<comment type="caution">
    <text evidence="2">The sequence shown here is derived from an EMBL/GenBank/DDBJ whole genome shotgun (WGS) entry which is preliminary data.</text>
</comment>
<sequence>MQHFANTPRPAESIWGRVQTATEVIPGAWFVTTASHGGMILSDERQAAMPEKLRLDSRSYEEDCNWALPVLAFEPEFAGTTMGTPDQLQLARDTVRCWHPDRYTAFTGEAVPENQSYVLKERAKYQQVIGQVIACSAWGDWAQWVPDGMIGFVAREVTGVDHLGHASYAEAEQWMLADKGRWNAMETPRLVEALGATIVDKPASPSAQKVRNAA</sequence>
<gene>
    <name evidence="2" type="ORF">PK98_14450</name>
</gene>
<protein>
    <recommendedName>
        <fullName evidence="1">DUF7007 domain-containing protein</fullName>
    </recommendedName>
</protein>
<evidence type="ECO:0000313" key="3">
    <source>
        <dbReference type="Proteomes" id="UP000030988"/>
    </source>
</evidence>
<reference evidence="2 3" key="1">
    <citation type="submission" date="2014-11" db="EMBL/GenBank/DDBJ databases">
        <title>Draft genome sequence of Kirrobacter mercurialis.</title>
        <authorList>
            <person name="Coil D.A."/>
            <person name="Eisen J.A."/>
        </authorList>
    </citation>
    <scope>NUCLEOTIDE SEQUENCE [LARGE SCALE GENOMIC DNA]</scope>
    <source>
        <strain evidence="2 3">Coronado</strain>
    </source>
</reference>
<name>A0A0B2BRQ7_9SPHN</name>
<dbReference type="Pfam" id="PF22653">
    <property type="entry name" value="DUF7007"/>
    <property type="match status" value="1"/>
</dbReference>